<dbReference type="Proteomes" id="UP000266426">
    <property type="component" value="Unassembled WGS sequence"/>
</dbReference>
<evidence type="ECO:0000313" key="2">
    <source>
        <dbReference type="EMBL" id="RJP57934.1"/>
    </source>
</evidence>
<keyword evidence="1" id="KW-1133">Transmembrane helix</keyword>
<keyword evidence="1" id="KW-0812">Transmembrane</keyword>
<feature type="transmembrane region" description="Helical" evidence="1">
    <location>
        <begin position="21"/>
        <end position="44"/>
    </location>
</feature>
<organism evidence="2 3">
    <name type="scientific">Candidatus Auribacter fodinae</name>
    <dbReference type="NCBI Taxonomy" id="2093366"/>
    <lineage>
        <taxon>Bacteria</taxon>
        <taxon>Pseudomonadati</taxon>
        <taxon>Candidatus Auribacterota</taxon>
        <taxon>Candidatus Auribacteria</taxon>
        <taxon>Candidatus Auribacterales</taxon>
        <taxon>Candidatus Auribacteraceae</taxon>
        <taxon>Candidatus Auribacter</taxon>
    </lineage>
</organism>
<evidence type="ECO:0000313" key="3">
    <source>
        <dbReference type="Proteomes" id="UP000266426"/>
    </source>
</evidence>
<keyword evidence="1" id="KW-0472">Membrane</keyword>
<protein>
    <submittedName>
        <fullName evidence="2">Uncharacterized protein</fullName>
    </submittedName>
</protein>
<gene>
    <name evidence="2" type="ORF">C4541_09350</name>
</gene>
<name>A0A3A4QVY3_9BACT</name>
<reference evidence="2 3" key="1">
    <citation type="journal article" date="2017" name="ISME J.">
        <title>Energy and carbon metabolisms in a deep terrestrial subsurface fluid microbial community.</title>
        <authorList>
            <person name="Momper L."/>
            <person name="Jungbluth S.P."/>
            <person name="Lee M.D."/>
            <person name="Amend J.P."/>
        </authorList>
    </citation>
    <scope>NUCLEOTIDE SEQUENCE [LARGE SCALE GENOMIC DNA]</scope>
    <source>
        <strain evidence="2">SURF_26</strain>
    </source>
</reference>
<evidence type="ECO:0000256" key="1">
    <source>
        <dbReference type="SAM" id="Phobius"/>
    </source>
</evidence>
<accession>A0A3A4QVY3</accession>
<feature type="transmembrane region" description="Helical" evidence="1">
    <location>
        <begin position="50"/>
        <end position="72"/>
    </location>
</feature>
<sequence>MAHHGKTVIKPDGQFYFIKGSWWFGIFLILTRVTLMLMSVTNYFKRDQLIFLVCILFMFIIFPAIICQWFMFRLKYSTFHDTFFIIGLLRKSYQYTNVVSITKSVLAPKVFAHLFVITIQCNNTSKWFYVMPETNLDELRERIEGANG</sequence>
<dbReference type="AlphaFoldDB" id="A0A3A4QVY3"/>
<dbReference type="EMBL" id="QZJZ01000073">
    <property type="protein sequence ID" value="RJP57934.1"/>
    <property type="molecule type" value="Genomic_DNA"/>
</dbReference>
<proteinExistence type="predicted"/>
<comment type="caution">
    <text evidence="2">The sequence shown here is derived from an EMBL/GenBank/DDBJ whole genome shotgun (WGS) entry which is preliminary data.</text>
</comment>